<feature type="transmembrane region" description="Helical" evidence="1">
    <location>
        <begin position="35"/>
        <end position="56"/>
    </location>
</feature>
<keyword evidence="3" id="KW-1185">Reference proteome</keyword>
<protein>
    <submittedName>
        <fullName evidence="2">Uncharacterized protein</fullName>
    </submittedName>
</protein>
<gene>
    <name evidence="2" type="ORF">CIPAW_08G160600</name>
</gene>
<keyword evidence="1" id="KW-1133">Transmembrane helix</keyword>
<dbReference type="Proteomes" id="UP000811609">
    <property type="component" value="Chromosome 8"/>
</dbReference>
<proteinExistence type="predicted"/>
<organism evidence="2 3">
    <name type="scientific">Carya illinoinensis</name>
    <name type="common">Pecan</name>
    <dbReference type="NCBI Taxonomy" id="32201"/>
    <lineage>
        <taxon>Eukaryota</taxon>
        <taxon>Viridiplantae</taxon>
        <taxon>Streptophyta</taxon>
        <taxon>Embryophyta</taxon>
        <taxon>Tracheophyta</taxon>
        <taxon>Spermatophyta</taxon>
        <taxon>Magnoliopsida</taxon>
        <taxon>eudicotyledons</taxon>
        <taxon>Gunneridae</taxon>
        <taxon>Pentapetalae</taxon>
        <taxon>rosids</taxon>
        <taxon>fabids</taxon>
        <taxon>Fagales</taxon>
        <taxon>Juglandaceae</taxon>
        <taxon>Carya</taxon>
    </lineage>
</organism>
<sequence length="72" mass="8087">MIMVVAASRASMGGYISSQSIKKINKWASHEICKVPATIAYVFCAFFGFQVLFGIIKVKKLDERERLVTRTT</sequence>
<evidence type="ECO:0000313" key="3">
    <source>
        <dbReference type="Proteomes" id="UP000811609"/>
    </source>
</evidence>
<evidence type="ECO:0000256" key="1">
    <source>
        <dbReference type="SAM" id="Phobius"/>
    </source>
</evidence>
<name>A0A8T1PVX0_CARIL</name>
<dbReference type="EMBL" id="CM031816">
    <property type="protein sequence ID" value="KAG6645974.1"/>
    <property type="molecule type" value="Genomic_DNA"/>
</dbReference>
<accession>A0A8T1PVX0</accession>
<comment type="caution">
    <text evidence="2">The sequence shown here is derived from an EMBL/GenBank/DDBJ whole genome shotgun (WGS) entry which is preliminary data.</text>
</comment>
<evidence type="ECO:0000313" key="2">
    <source>
        <dbReference type="EMBL" id="KAG6645974.1"/>
    </source>
</evidence>
<keyword evidence="1" id="KW-0472">Membrane</keyword>
<reference evidence="2" key="1">
    <citation type="submission" date="2020-12" db="EMBL/GenBank/DDBJ databases">
        <title>WGS assembly of Carya illinoinensis cv. Pawnee.</title>
        <authorList>
            <person name="Platts A."/>
            <person name="Shu S."/>
            <person name="Wright S."/>
            <person name="Barry K."/>
            <person name="Edger P."/>
            <person name="Pires J.C."/>
            <person name="Schmutz J."/>
        </authorList>
    </citation>
    <scope>NUCLEOTIDE SEQUENCE</scope>
    <source>
        <tissue evidence="2">Leaf</tissue>
    </source>
</reference>
<keyword evidence="1" id="KW-0812">Transmembrane</keyword>
<dbReference type="AlphaFoldDB" id="A0A8T1PVX0"/>